<name>A0A0D8L6P1_MORMO</name>
<dbReference type="PANTHER" id="PTHR42783">
    <property type="entry name" value="GLUTAMATE SYNTHASE [NADPH] SMALL CHAIN"/>
    <property type="match status" value="1"/>
</dbReference>
<evidence type="ECO:0000256" key="1">
    <source>
        <dbReference type="SAM" id="MobiDB-lite"/>
    </source>
</evidence>
<accession>A0A0D8L6P1</accession>
<proteinExistence type="predicted"/>
<dbReference type="EMBL" id="JZSH01000134">
    <property type="protein sequence ID" value="KJF77527.1"/>
    <property type="molecule type" value="Genomic_DNA"/>
</dbReference>
<comment type="caution">
    <text evidence="2">The sequence shown here is derived from an EMBL/GenBank/DDBJ whole genome shotgun (WGS) entry which is preliminary data.</text>
</comment>
<dbReference type="Proteomes" id="UP000032582">
    <property type="component" value="Unassembled WGS sequence"/>
</dbReference>
<dbReference type="PANTHER" id="PTHR42783:SF3">
    <property type="entry name" value="GLUTAMATE SYNTHASE [NADPH] SMALL CHAIN-RELATED"/>
    <property type="match status" value="1"/>
</dbReference>
<feature type="compositionally biased region" description="Basic and acidic residues" evidence="1">
    <location>
        <begin position="24"/>
        <end position="33"/>
    </location>
</feature>
<feature type="non-terminal residue" evidence="2">
    <location>
        <position position="1"/>
    </location>
</feature>
<evidence type="ECO:0000313" key="2">
    <source>
        <dbReference type="EMBL" id="KJF77527.1"/>
    </source>
</evidence>
<dbReference type="SUPFAM" id="SSF51905">
    <property type="entry name" value="FAD/NAD(P)-binding domain"/>
    <property type="match status" value="1"/>
</dbReference>
<reference evidence="2 3" key="1">
    <citation type="submission" date="2015-02" db="EMBL/GenBank/DDBJ databases">
        <title>Whole genome shotgun sequencing of cultured foodborne pathogen.</title>
        <authorList>
            <person name="Timme R."/>
            <person name="Allard M.W."/>
            <person name="Strain E."/>
            <person name="Evans P.S."/>
            <person name="Brown E."/>
        </authorList>
    </citation>
    <scope>NUCLEOTIDE SEQUENCE [LARGE SCALE GENOMIC DNA]</scope>
    <source>
        <strain evidence="2 3">GCSL-TSO-24</strain>
    </source>
</reference>
<protein>
    <recommendedName>
        <fullName evidence="4">Glutamate synthase</fullName>
    </recommendedName>
</protein>
<dbReference type="Gene3D" id="3.50.50.60">
    <property type="entry name" value="FAD/NAD(P)-binding domain"/>
    <property type="match status" value="1"/>
</dbReference>
<dbReference type="PATRIC" id="fig|582.24.peg.3826"/>
<sequence length="67" mass="7279">IDRTEQGAVSGIGLIRTQLGEPGPDGRRRPKPVEGSEFILDADVLIMAFGFQSHPMPWLSGYNVQLG</sequence>
<organism evidence="2 3">
    <name type="scientific">Morganella morganii</name>
    <name type="common">Proteus morganii</name>
    <dbReference type="NCBI Taxonomy" id="582"/>
    <lineage>
        <taxon>Bacteria</taxon>
        <taxon>Pseudomonadati</taxon>
        <taxon>Pseudomonadota</taxon>
        <taxon>Gammaproteobacteria</taxon>
        <taxon>Enterobacterales</taxon>
        <taxon>Morganellaceae</taxon>
        <taxon>Morganella</taxon>
    </lineage>
</organism>
<dbReference type="InterPro" id="IPR036188">
    <property type="entry name" value="FAD/NAD-bd_sf"/>
</dbReference>
<evidence type="ECO:0000313" key="3">
    <source>
        <dbReference type="Proteomes" id="UP000032582"/>
    </source>
</evidence>
<gene>
    <name evidence="2" type="ORF">UA45_12145</name>
</gene>
<feature type="region of interest" description="Disordered" evidence="1">
    <location>
        <begin position="1"/>
        <end position="33"/>
    </location>
</feature>
<evidence type="ECO:0008006" key="4">
    <source>
        <dbReference type="Google" id="ProtNLM"/>
    </source>
</evidence>
<dbReference type="AlphaFoldDB" id="A0A0D8L6P1"/>